<accession>A0A0D0DBV5</accession>
<dbReference type="Proteomes" id="UP000054538">
    <property type="component" value="Unassembled WGS sequence"/>
</dbReference>
<dbReference type="InParanoid" id="A0A0D0DBV5"/>
<organism evidence="1 2">
    <name type="scientific">Paxillus rubicundulus Ve08.2h10</name>
    <dbReference type="NCBI Taxonomy" id="930991"/>
    <lineage>
        <taxon>Eukaryota</taxon>
        <taxon>Fungi</taxon>
        <taxon>Dikarya</taxon>
        <taxon>Basidiomycota</taxon>
        <taxon>Agaricomycotina</taxon>
        <taxon>Agaricomycetes</taxon>
        <taxon>Agaricomycetidae</taxon>
        <taxon>Boletales</taxon>
        <taxon>Paxilineae</taxon>
        <taxon>Paxillaceae</taxon>
        <taxon>Paxillus</taxon>
    </lineage>
</organism>
<dbReference type="HOGENOM" id="CLU_2038798_0_0_1"/>
<proteinExistence type="predicted"/>
<reference evidence="2" key="2">
    <citation type="submission" date="2015-01" db="EMBL/GenBank/DDBJ databases">
        <title>Evolutionary Origins and Diversification of the Mycorrhizal Mutualists.</title>
        <authorList>
            <consortium name="DOE Joint Genome Institute"/>
            <consortium name="Mycorrhizal Genomics Consortium"/>
            <person name="Kohler A."/>
            <person name="Kuo A."/>
            <person name="Nagy L.G."/>
            <person name="Floudas D."/>
            <person name="Copeland A."/>
            <person name="Barry K.W."/>
            <person name="Cichocki N."/>
            <person name="Veneault-Fourrey C."/>
            <person name="LaButti K."/>
            <person name="Lindquist E.A."/>
            <person name="Lipzen A."/>
            <person name="Lundell T."/>
            <person name="Morin E."/>
            <person name="Murat C."/>
            <person name="Riley R."/>
            <person name="Ohm R."/>
            <person name="Sun H."/>
            <person name="Tunlid A."/>
            <person name="Henrissat B."/>
            <person name="Grigoriev I.V."/>
            <person name="Hibbett D.S."/>
            <person name="Martin F."/>
        </authorList>
    </citation>
    <scope>NUCLEOTIDE SEQUENCE [LARGE SCALE GENOMIC DNA]</scope>
    <source>
        <strain evidence="2">Ve08.2h10</strain>
    </source>
</reference>
<gene>
    <name evidence="1" type="ORF">PAXRUDRAFT_164844</name>
</gene>
<dbReference type="AlphaFoldDB" id="A0A0D0DBV5"/>
<evidence type="ECO:0000313" key="1">
    <source>
        <dbReference type="EMBL" id="KIK78124.1"/>
    </source>
</evidence>
<name>A0A0D0DBV5_9AGAM</name>
<reference evidence="1 2" key="1">
    <citation type="submission" date="2014-04" db="EMBL/GenBank/DDBJ databases">
        <authorList>
            <consortium name="DOE Joint Genome Institute"/>
            <person name="Kuo A."/>
            <person name="Kohler A."/>
            <person name="Jargeat P."/>
            <person name="Nagy L.G."/>
            <person name="Floudas D."/>
            <person name="Copeland A."/>
            <person name="Barry K.W."/>
            <person name="Cichocki N."/>
            <person name="Veneault-Fourrey C."/>
            <person name="LaButti K."/>
            <person name="Lindquist E.A."/>
            <person name="Lipzen A."/>
            <person name="Lundell T."/>
            <person name="Morin E."/>
            <person name="Murat C."/>
            <person name="Sun H."/>
            <person name="Tunlid A."/>
            <person name="Henrissat B."/>
            <person name="Grigoriev I.V."/>
            <person name="Hibbett D.S."/>
            <person name="Martin F."/>
            <person name="Nordberg H.P."/>
            <person name="Cantor M.N."/>
            <person name="Hua S.X."/>
        </authorList>
    </citation>
    <scope>NUCLEOTIDE SEQUENCE [LARGE SCALE GENOMIC DNA]</scope>
    <source>
        <strain evidence="1 2">Ve08.2h10</strain>
    </source>
</reference>
<evidence type="ECO:0000313" key="2">
    <source>
        <dbReference type="Proteomes" id="UP000054538"/>
    </source>
</evidence>
<dbReference type="EMBL" id="KN826701">
    <property type="protein sequence ID" value="KIK78124.1"/>
    <property type="molecule type" value="Genomic_DNA"/>
</dbReference>
<protein>
    <submittedName>
        <fullName evidence="1">Uncharacterized protein</fullName>
    </submittedName>
</protein>
<keyword evidence="2" id="KW-1185">Reference proteome</keyword>
<sequence length="121" mass="13809">MHTATTIGENPEKPRNLFDWAAFTEAIIQFIIVDNQVGLLVWNYSFISLALCRASVSSSVTNSVIFSYHEDLQDIDIPRWMKLQELIIGAWKAYFNILKKDLAVSIGRISFMADVWSDSLH</sequence>
<dbReference type="OrthoDB" id="1607513at2759"/>